<dbReference type="RefSeq" id="WP_264225249.1">
    <property type="nucleotide sequence ID" value="NZ_CP107716.1"/>
</dbReference>
<keyword evidence="2" id="KW-1185">Reference proteome</keyword>
<evidence type="ECO:0000313" key="2">
    <source>
        <dbReference type="Proteomes" id="UP001163882"/>
    </source>
</evidence>
<proteinExistence type="predicted"/>
<evidence type="ECO:0000313" key="1">
    <source>
        <dbReference type="EMBL" id="UYQ71599.1"/>
    </source>
</evidence>
<name>A0ABY6ILX8_9HYPH</name>
<reference evidence="1" key="1">
    <citation type="submission" date="2022-10" db="EMBL/GenBank/DDBJ databases">
        <title>YIM 151497 complete genome.</title>
        <authorList>
            <person name="Chen X."/>
        </authorList>
    </citation>
    <scope>NUCLEOTIDE SEQUENCE</scope>
    <source>
        <strain evidence="1">YIM 151497</strain>
    </source>
</reference>
<dbReference type="Proteomes" id="UP001163882">
    <property type="component" value="Chromosome"/>
</dbReference>
<sequence length="109" mass="11796">MRVSAALVTGVLGIGVASPLPAQGFSNIEAINRCDAYVESAIRPEISDSFKERYKITCYFGLIDPLIHEDHEGVCLRTSRAFPGRAGELAELMCLGAYQTYLDEAGVAQ</sequence>
<accession>A0ABY6ILX8</accession>
<organism evidence="1 2">
    <name type="scientific">Pelagibacterium flavum</name>
    <dbReference type="NCBI Taxonomy" id="2984530"/>
    <lineage>
        <taxon>Bacteria</taxon>
        <taxon>Pseudomonadati</taxon>
        <taxon>Pseudomonadota</taxon>
        <taxon>Alphaproteobacteria</taxon>
        <taxon>Hyphomicrobiales</taxon>
        <taxon>Devosiaceae</taxon>
        <taxon>Pelagibacterium</taxon>
    </lineage>
</organism>
<dbReference type="EMBL" id="CP107716">
    <property type="protein sequence ID" value="UYQ71599.1"/>
    <property type="molecule type" value="Genomic_DNA"/>
</dbReference>
<protein>
    <submittedName>
        <fullName evidence="1">Uncharacterized protein</fullName>
    </submittedName>
</protein>
<gene>
    <name evidence="1" type="ORF">OF122_16375</name>
</gene>